<gene>
    <name evidence="3" type="ORF">JGI4_00984</name>
    <name evidence="2" type="ORF">JGI8_02185</name>
</gene>
<accession>A0A0P1LW41</accession>
<dbReference type="CDD" id="cd02440">
    <property type="entry name" value="AdoMet_MTases"/>
    <property type="match status" value="1"/>
</dbReference>
<accession>A0A0P1P3C1</accession>
<dbReference type="InterPro" id="IPR052356">
    <property type="entry name" value="Thiol_S-MT"/>
</dbReference>
<dbReference type="OrthoDB" id="9772751at2"/>
<accession>A0A0P1LCC2</accession>
<protein>
    <submittedName>
        <fullName evidence="3">Ubiquinone/menaquinone biosynthesis C-methylase UbiE</fullName>
    </submittedName>
</protein>
<dbReference type="AlphaFoldDB" id="A0A0P1MDB1"/>
<accession>A0A0P1MGX3</accession>
<dbReference type="EMBL" id="FAOP01000004">
    <property type="protein sequence ID" value="CUU04320.1"/>
    <property type="molecule type" value="Genomic_DNA"/>
</dbReference>
<evidence type="ECO:0000313" key="3">
    <source>
        <dbReference type="EMBL" id="CUU04320.1"/>
    </source>
</evidence>
<sequence length="207" mass="23599">MALKSLYKKSFALAYDIFMFPLEKLGLKKLRKKALKFIKGETILELGVGTGLNAFAYPNEIKIIGIERKFEMIERAIKKTQRFKKDVAMLCGNVEMLPFKDEQFDTVFATFVFCEVKNPKKGFDEIIRVLKPGGRLVLLEHVRPEGKFLSKIFDLGNKFTSILGENINRTTAETVLEAGFKVERVEKIYDGIVKLIIGTKPDKVLRS</sequence>
<dbReference type="GO" id="GO:0032259">
    <property type="term" value="P:methylation"/>
    <property type="evidence" value="ECO:0007669"/>
    <property type="project" value="UniProtKB-KW"/>
</dbReference>
<feature type="domain" description="Methyltransferase type 11" evidence="1">
    <location>
        <begin position="44"/>
        <end position="138"/>
    </location>
</feature>
<reference evidence="2 5" key="1">
    <citation type="submission" date="2015-11" db="EMBL/GenBank/DDBJ databases">
        <authorList>
            <person name="Varghese N."/>
        </authorList>
    </citation>
    <scope>NUCLEOTIDE SEQUENCE [LARGE SCALE GENOMIC DNA]</scope>
    <source>
        <strain evidence="2 5">JGI-8</strain>
    </source>
</reference>
<accession>A0A0P1L881</accession>
<dbReference type="Pfam" id="PF08241">
    <property type="entry name" value="Methyltransf_11"/>
    <property type="match status" value="1"/>
</dbReference>
<keyword evidence="3" id="KW-0489">Methyltransferase</keyword>
<keyword evidence="5" id="KW-1185">Reference proteome</keyword>
<evidence type="ECO:0000259" key="1">
    <source>
        <dbReference type="Pfam" id="PF08241"/>
    </source>
</evidence>
<keyword evidence="3" id="KW-0830">Ubiquinone</keyword>
<keyword evidence="3" id="KW-0808">Transferase</keyword>
<dbReference type="EMBL" id="CZVI01000081">
    <property type="protein sequence ID" value="CUS95539.1"/>
    <property type="molecule type" value="Genomic_DNA"/>
</dbReference>
<dbReference type="InterPro" id="IPR029063">
    <property type="entry name" value="SAM-dependent_MTases_sf"/>
</dbReference>
<reference evidence="3 4" key="2">
    <citation type="submission" date="2015-11" db="EMBL/GenBank/DDBJ databases">
        <authorList>
            <person name="Zhang Y."/>
            <person name="Guo Z."/>
        </authorList>
    </citation>
    <scope>NUCLEOTIDE SEQUENCE [LARGE SCALE GENOMIC DNA]</scope>
    <source>
        <strain evidence="3">JGI-4</strain>
    </source>
</reference>
<dbReference type="RefSeq" id="WP_075426870.1">
    <property type="nucleotide sequence ID" value="NZ_CZVI01000081.1"/>
</dbReference>
<dbReference type="InterPro" id="IPR013216">
    <property type="entry name" value="Methyltransf_11"/>
</dbReference>
<dbReference type="Gene3D" id="3.40.50.150">
    <property type="entry name" value="Vaccinia Virus protein VP39"/>
    <property type="match status" value="1"/>
</dbReference>
<evidence type="ECO:0000313" key="2">
    <source>
        <dbReference type="EMBL" id="CUS95539.1"/>
    </source>
</evidence>
<accession>A0A0P1MDB1</accession>
<dbReference type="SUPFAM" id="SSF53335">
    <property type="entry name" value="S-adenosyl-L-methionine-dependent methyltransferases"/>
    <property type="match status" value="1"/>
</dbReference>
<name>A0A0P1MDB1_9BACT</name>
<dbReference type="Proteomes" id="UP000182200">
    <property type="component" value="Unassembled WGS sequence"/>
</dbReference>
<accession>A0A0N7MZS9</accession>
<dbReference type="Proteomes" id="UP000182011">
    <property type="component" value="Unassembled WGS sequence"/>
</dbReference>
<proteinExistence type="predicted"/>
<evidence type="ECO:0000313" key="5">
    <source>
        <dbReference type="Proteomes" id="UP000182200"/>
    </source>
</evidence>
<evidence type="ECO:0000313" key="4">
    <source>
        <dbReference type="Proteomes" id="UP000182011"/>
    </source>
</evidence>
<accession>A0A0P1MH44</accession>
<dbReference type="PANTHER" id="PTHR45036:SF1">
    <property type="entry name" value="METHYLTRANSFERASE LIKE 7A"/>
    <property type="match status" value="1"/>
</dbReference>
<dbReference type="PANTHER" id="PTHR45036">
    <property type="entry name" value="METHYLTRANSFERASE LIKE 7B"/>
    <property type="match status" value="1"/>
</dbReference>
<accession>A0A0N7MVD5</accession>
<accession>A0A0S4MZF8</accession>
<dbReference type="GO" id="GO:0008757">
    <property type="term" value="F:S-adenosylmethionine-dependent methyltransferase activity"/>
    <property type="evidence" value="ECO:0007669"/>
    <property type="project" value="InterPro"/>
</dbReference>
<dbReference type="STRING" id="1633631.GCA_001442925_00983"/>
<organism evidence="3 4">
    <name type="scientific">Candidatus Kryptonium thompsonii</name>
    <dbReference type="NCBI Taxonomy" id="1633631"/>
    <lineage>
        <taxon>Bacteria</taxon>
        <taxon>Pseudomonadati</taxon>
        <taxon>Candidatus Kryptoniota</taxon>
        <taxon>Candidatus Kryptonium</taxon>
    </lineage>
</organism>